<feature type="compositionally biased region" description="Basic and acidic residues" evidence="1">
    <location>
        <begin position="32"/>
        <end position="43"/>
    </location>
</feature>
<dbReference type="AlphaFoldDB" id="S3ECB2"/>
<reference evidence="3 4" key="1">
    <citation type="journal article" date="2013" name="BMC Genomics">
        <title>Genomics-driven discovery of the pneumocandin biosynthetic gene cluster in the fungus Glarea lozoyensis.</title>
        <authorList>
            <person name="Chen L."/>
            <person name="Yue Q."/>
            <person name="Zhang X."/>
            <person name="Xiang M."/>
            <person name="Wang C."/>
            <person name="Li S."/>
            <person name="Che Y."/>
            <person name="Ortiz-Lopez F.J."/>
            <person name="Bills G.F."/>
            <person name="Liu X."/>
            <person name="An Z."/>
        </authorList>
    </citation>
    <scope>NUCLEOTIDE SEQUENCE [LARGE SCALE GENOMIC DNA]</scope>
    <source>
        <strain evidence="4">ATCC 20868 / MF5171</strain>
    </source>
</reference>
<dbReference type="eggNOG" id="KOG4488">
    <property type="taxonomic scope" value="Eukaryota"/>
</dbReference>
<name>S3ECB2_GLAL2</name>
<dbReference type="GeneID" id="19464340"/>
<gene>
    <name evidence="3" type="ORF">GLAREA_05286</name>
</gene>
<dbReference type="InterPro" id="IPR007513">
    <property type="entry name" value="SERF-like_N"/>
</dbReference>
<evidence type="ECO:0000313" key="4">
    <source>
        <dbReference type="Proteomes" id="UP000016922"/>
    </source>
</evidence>
<protein>
    <submittedName>
        <fullName evidence="3">Putative serf family protein</fullName>
    </submittedName>
</protein>
<organism evidence="3 4">
    <name type="scientific">Glarea lozoyensis (strain ATCC 20868 / MF5171)</name>
    <dbReference type="NCBI Taxonomy" id="1116229"/>
    <lineage>
        <taxon>Eukaryota</taxon>
        <taxon>Fungi</taxon>
        <taxon>Dikarya</taxon>
        <taxon>Ascomycota</taxon>
        <taxon>Pezizomycotina</taxon>
        <taxon>Leotiomycetes</taxon>
        <taxon>Helotiales</taxon>
        <taxon>Helotiaceae</taxon>
        <taxon>Glarea</taxon>
    </lineage>
</organism>
<feature type="region of interest" description="Disordered" evidence="1">
    <location>
        <begin position="1"/>
        <end position="43"/>
    </location>
</feature>
<evidence type="ECO:0000256" key="1">
    <source>
        <dbReference type="SAM" id="MobiDB-lite"/>
    </source>
</evidence>
<dbReference type="Proteomes" id="UP000016922">
    <property type="component" value="Unassembled WGS sequence"/>
</dbReference>
<sequence length="68" mass="7163">MTRGNQRDKAREKAAAKLAGLKSGNSKSGSEMQRDKENVAAKMREKQAAVFVSADARKAAEGVGGGKK</sequence>
<proteinExistence type="predicted"/>
<dbReference type="OMA" id="NTMSGTE"/>
<evidence type="ECO:0000313" key="3">
    <source>
        <dbReference type="EMBL" id="EPE35948.1"/>
    </source>
</evidence>
<dbReference type="KEGG" id="glz:GLAREA_05286"/>
<feature type="compositionally biased region" description="Basic and acidic residues" evidence="1">
    <location>
        <begin position="1"/>
        <end position="15"/>
    </location>
</feature>
<keyword evidence="4" id="KW-1185">Reference proteome</keyword>
<feature type="region of interest" description="Disordered" evidence="1">
    <location>
        <begin position="49"/>
        <end position="68"/>
    </location>
</feature>
<dbReference type="OrthoDB" id="18018at2759"/>
<dbReference type="EMBL" id="KE145353">
    <property type="protein sequence ID" value="EPE35948.1"/>
    <property type="molecule type" value="Genomic_DNA"/>
</dbReference>
<dbReference type="Pfam" id="PF04419">
    <property type="entry name" value="SERF-like_N"/>
    <property type="match status" value="1"/>
</dbReference>
<evidence type="ECO:0000259" key="2">
    <source>
        <dbReference type="Pfam" id="PF04419"/>
    </source>
</evidence>
<feature type="domain" description="Small EDRK-rich factor-like N-terminal" evidence="2">
    <location>
        <begin position="1"/>
        <end position="36"/>
    </location>
</feature>
<accession>S3ECB2</accession>
<dbReference type="RefSeq" id="XP_008076766.1">
    <property type="nucleotide sequence ID" value="XM_008078575.1"/>
</dbReference>
<dbReference type="HOGENOM" id="CLU_165034_2_1_1"/>